<keyword evidence="2" id="KW-1185">Reference proteome</keyword>
<dbReference type="Proteomes" id="UP000680638">
    <property type="component" value="Unassembled WGS sequence"/>
</dbReference>
<evidence type="ECO:0000313" key="2">
    <source>
        <dbReference type="Proteomes" id="UP000680638"/>
    </source>
</evidence>
<gene>
    <name evidence="1" type="ORF">J21TS3_49740</name>
</gene>
<sequence>MNELIIYKNELKNSNPARYKFIGIVSRMLLSKELFNKNEEIIDFLKYVIRTEYKEYVMASRTLIVARTVRLIEELSDKDYLDCKKRLYKYIDSKIINPNKKNIFDGWL</sequence>
<evidence type="ECO:0008006" key="3">
    <source>
        <dbReference type="Google" id="ProtNLM"/>
    </source>
</evidence>
<name>A0ABQ4M414_9BACL</name>
<evidence type="ECO:0000313" key="1">
    <source>
        <dbReference type="EMBL" id="GIO70153.1"/>
    </source>
</evidence>
<comment type="caution">
    <text evidence="1">The sequence shown here is derived from an EMBL/GenBank/DDBJ whole genome shotgun (WGS) entry which is preliminary data.</text>
</comment>
<reference evidence="1 2" key="1">
    <citation type="submission" date="2021-03" db="EMBL/GenBank/DDBJ databases">
        <title>Antimicrobial resistance genes in bacteria isolated from Japanese honey, and their potential for conferring macrolide and lincosamide resistance in the American foulbrood pathogen Paenibacillus larvae.</title>
        <authorList>
            <person name="Okamoto M."/>
            <person name="Kumagai M."/>
            <person name="Kanamori H."/>
            <person name="Takamatsu D."/>
        </authorList>
    </citation>
    <scope>NUCLEOTIDE SEQUENCE [LARGE SCALE GENOMIC DNA]</scope>
    <source>
        <strain evidence="1 2">J21TS3</strain>
    </source>
</reference>
<organism evidence="1 2">
    <name type="scientific">Paenibacillus cookii</name>
    <dbReference type="NCBI Taxonomy" id="157839"/>
    <lineage>
        <taxon>Bacteria</taxon>
        <taxon>Bacillati</taxon>
        <taxon>Bacillota</taxon>
        <taxon>Bacilli</taxon>
        <taxon>Bacillales</taxon>
        <taxon>Paenibacillaceae</taxon>
        <taxon>Paenibacillus</taxon>
    </lineage>
</organism>
<protein>
    <recommendedName>
        <fullName evidence="3">Immunity protein 30 domain-containing protein</fullName>
    </recommendedName>
</protein>
<accession>A0ABQ4M414</accession>
<dbReference type="EMBL" id="BORW01000048">
    <property type="protein sequence ID" value="GIO70153.1"/>
    <property type="molecule type" value="Genomic_DNA"/>
</dbReference>
<proteinExistence type="predicted"/>
<dbReference type="RefSeq" id="WP_212952701.1">
    <property type="nucleotide sequence ID" value="NZ_BORW01000048.1"/>
</dbReference>